<evidence type="ECO:0000256" key="4">
    <source>
        <dbReference type="ARBA" id="ARBA00022741"/>
    </source>
</evidence>
<dbReference type="FunFam" id="3.30.200.20:FF:000166">
    <property type="entry name" value="Mitogen-activated protein kinase"/>
    <property type="match status" value="1"/>
</dbReference>
<name>E1ZJ40_CHLVA</name>
<dbReference type="EC" id="2.7.11.24" evidence="1"/>
<dbReference type="PANTHER" id="PTHR24055">
    <property type="entry name" value="MITOGEN-ACTIVATED PROTEIN KINASE"/>
    <property type="match status" value="1"/>
</dbReference>
<sequence>MSEEIDKHVLKKYEVQQRLGKGAYGIVWKAIDKKTKETVALKKIFDAFQNATDAQRTFREIMFLQEMNNHENIIRLLNVLKADNDRDIYLVFEYMETDLHAVIRANILEEVHKQYIMYQIFRSLKFMHSAQLLHRDIKVLMGWEGSSQEQAGPSNVLLNSECQVKMADFGLARSVAQLQTEEGNPVLTDYVATRWYRAPEILLSSHRYTYGVDMWACGCILGELINGKPIFPGTSTMNQLDRILEVTGRPSPQDIDSIQSPFAATMLESMRAPPTPRLEATFPSASPEALDLLQRLLHFNPDKRISPEEALRHPYCAQFHNPHDEPVAPATITIPIDDNTKYSISEYRDRLYLEIVKRKKELRKAQKEREAAKAASRSKSRSSAYQSGAASAGAYGGSAAAYAAAHVRH</sequence>
<dbReference type="EMBL" id="GL433848">
    <property type="protein sequence ID" value="EFN54438.1"/>
    <property type="molecule type" value="Genomic_DNA"/>
</dbReference>
<evidence type="ECO:0000313" key="12">
    <source>
        <dbReference type="EMBL" id="EFN54438.1"/>
    </source>
</evidence>
<organism evidence="13">
    <name type="scientific">Chlorella variabilis</name>
    <name type="common">Green alga</name>
    <dbReference type="NCBI Taxonomy" id="554065"/>
    <lineage>
        <taxon>Eukaryota</taxon>
        <taxon>Viridiplantae</taxon>
        <taxon>Chlorophyta</taxon>
        <taxon>core chlorophytes</taxon>
        <taxon>Trebouxiophyceae</taxon>
        <taxon>Chlorellales</taxon>
        <taxon>Chlorellaceae</taxon>
        <taxon>Chlorella clade</taxon>
        <taxon>Chlorella</taxon>
    </lineage>
</organism>
<dbReference type="FunFam" id="1.10.510.10:FF:000238">
    <property type="entry name" value="Mitogen-activated protein kinase"/>
    <property type="match status" value="1"/>
</dbReference>
<comment type="catalytic activity">
    <reaction evidence="7">
        <text>L-threonyl-[protein] + ATP = O-phospho-L-threonyl-[protein] + ADP + H(+)</text>
        <dbReference type="Rhea" id="RHEA:46608"/>
        <dbReference type="Rhea" id="RHEA-COMP:11060"/>
        <dbReference type="Rhea" id="RHEA-COMP:11605"/>
        <dbReference type="ChEBI" id="CHEBI:15378"/>
        <dbReference type="ChEBI" id="CHEBI:30013"/>
        <dbReference type="ChEBI" id="CHEBI:30616"/>
        <dbReference type="ChEBI" id="CHEBI:61977"/>
        <dbReference type="ChEBI" id="CHEBI:456216"/>
        <dbReference type="EC" id="2.7.11.24"/>
    </reaction>
</comment>
<dbReference type="eggNOG" id="KOG0660">
    <property type="taxonomic scope" value="Eukaryota"/>
</dbReference>
<feature type="compositionally biased region" description="Low complexity" evidence="10">
    <location>
        <begin position="373"/>
        <end position="395"/>
    </location>
</feature>
<evidence type="ECO:0000256" key="5">
    <source>
        <dbReference type="ARBA" id="ARBA00022777"/>
    </source>
</evidence>
<dbReference type="InterPro" id="IPR011009">
    <property type="entry name" value="Kinase-like_dom_sf"/>
</dbReference>
<dbReference type="InterPro" id="IPR000719">
    <property type="entry name" value="Prot_kinase_dom"/>
</dbReference>
<keyword evidence="3" id="KW-0808">Transferase</keyword>
<dbReference type="RefSeq" id="XP_005846540.1">
    <property type="nucleotide sequence ID" value="XM_005846478.1"/>
</dbReference>
<feature type="region of interest" description="Disordered" evidence="10">
    <location>
        <begin position="367"/>
        <end position="395"/>
    </location>
</feature>
<dbReference type="OrthoDB" id="192887at2759"/>
<keyword evidence="4 9" id="KW-0547">Nucleotide-binding</keyword>
<dbReference type="SUPFAM" id="SSF56112">
    <property type="entry name" value="Protein kinase-like (PK-like)"/>
    <property type="match status" value="1"/>
</dbReference>
<gene>
    <name evidence="12" type="ORF">CHLNCDRAFT_58318</name>
</gene>
<dbReference type="PROSITE" id="PS00107">
    <property type="entry name" value="PROTEIN_KINASE_ATP"/>
    <property type="match status" value="1"/>
</dbReference>
<dbReference type="InterPro" id="IPR017441">
    <property type="entry name" value="Protein_kinase_ATP_BS"/>
</dbReference>
<evidence type="ECO:0000256" key="2">
    <source>
        <dbReference type="ARBA" id="ARBA00022527"/>
    </source>
</evidence>
<keyword evidence="13" id="KW-1185">Reference proteome</keyword>
<dbReference type="GeneID" id="17353704"/>
<evidence type="ECO:0000256" key="7">
    <source>
        <dbReference type="ARBA" id="ARBA00047592"/>
    </source>
</evidence>
<keyword evidence="5" id="KW-0418">Kinase</keyword>
<dbReference type="Proteomes" id="UP000008141">
    <property type="component" value="Unassembled WGS sequence"/>
</dbReference>
<evidence type="ECO:0000256" key="1">
    <source>
        <dbReference type="ARBA" id="ARBA00012411"/>
    </source>
</evidence>
<evidence type="ECO:0000256" key="3">
    <source>
        <dbReference type="ARBA" id="ARBA00022679"/>
    </source>
</evidence>
<dbReference type="CDD" id="cd07852">
    <property type="entry name" value="STKc_MAPK15-like"/>
    <property type="match status" value="1"/>
</dbReference>
<dbReference type="InParanoid" id="E1ZJ40"/>
<feature type="domain" description="Protein kinase" evidence="11">
    <location>
        <begin position="13"/>
        <end position="316"/>
    </location>
</feature>
<evidence type="ECO:0000256" key="8">
    <source>
        <dbReference type="ARBA" id="ARBA00048312"/>
    </source>
</evidence>
<dbReference type="Gene3D" id="1.10.510.10">
    <property type="entry name" value="Transferase(Phosphotransferase) domain 1"/>
    <property type="match status" value="1"/>
</dbReference>
<proteinExistence type="predicted"/>
<dbReference type="STRING" id="554065.E1ZJ40"/>
<dbReference type="KEGG" id="cvr:CHLNCDRAFT_58318"/>
<accession>E1ZJ40</accession>
<dbReference type="Gene3D" id="3.30.200.20">
    <property type="entry name" value="Phosphorylase Kinase, domain 1"/>
    <property type="match status" value="1"/>
</dbReference>
<keyword evidence="2" id="KW-0723">Serine/threonine-protein kinase</keyword>
<protein>
    <recommendedName>
        <fullName evidence="1">mitogen-activated protein kinase</fullName>
        <ecNumber evidence="1">2.7.11.24</ecNumber>
    </recommendedName>
</protein>
<reference evidence="12 13" key="1">
    <citation type="journal article" date="2010" name="Plant Cell">
        <title>The Chlorella variabilis NC64A genome reveals adaptation to photosymbiosis, coevolution with viruses, and cryptic sex.</title>
        <authorList>
            <person name="Blanc G."/>
            <person name="Duncan G."/>
            <person name="Agarkova I."/>
            <person name="Borodovsky M."/>
            <person name="Gurnon J."/>
            <person name="Kuo A."/>
            <person name="Lindquist E."/>
            <person name="Lucas S."/>
            <person name="Pangilinan J."/>
            <person name="Polle J."/>
            <person name="Salamov A."/>
            <person name="Terry A."/>
            <person name="Yamada T."/>
            <person name="Dunigan D.D."/>
            <person name="Grigoriev I.V."/>
            <person name="Claverie J.M."/>
            <person name="Van Etten J.L."/>
        </authorList>
    </citation>
    <scope>NUCLEOTIDE SEQUENCE [LARGE SCALE GENOMIC DNA]</scope>
    <source>
        <strain evidence="12 13">NC64A</strain>
    </source>
</reference>
<dbReference type="OMA" id="PDQEWTR"/>
<dbReference type="Pfam" id="PF00069">
    <property type="entry name" value="Pkinase"/>
    <property type="match status" value="1"/>
</dbReference>
<feature type="binding site" evidence="9">
    <location>
        <position position="42"/>
    </location>
    <ligand>
        <name>ATP</name>
        <dbReference type="ChEBI" id="CHEBI:30616"/>
    </ligand>
</feature>
<dbReference type="AlphaFoldDB" id="E1ZJ40"/>
<evidence type="ECO:0000259" key="11">
    <source>
        <dbReference type="PROSITE" id="PS50011"/>
    </source>
</evidence>
<keyword evidence="6 9" id="KW-0067">ATP-binding</keyword>
<dbReference type="InterPro" id="IPR050117">
    <property type="entry name" value="MAPK"/>
</dbReference>
<evidence type="ECO:0000256" key="9">
    <source>
        <dbReference type="PROSITE-ProRule" id="PRU10141"/>
    </source>
</evidence>
<evidence type="ECO:0000256" key="10">
    <source>
        <dbReference type="SAM" id="MobiDB-lite"/>
    </source>
</evidence>
<dbReference type="GO" id="GO:0005524">
    <property type="term" value="F:ATP binding"/>
    <property type="evidence" value="ECO:0007669"/>
    <property type="project" value="UniProtKB-UniRule"/>
</dbReference>
<dbReference type="GO" id="GO:0004707">
    <property type="term" value="F:MAP kinase activity"/>
    <property type="evidence" value="ECO:0007669"/>
    <property type="project" value="UniProtKB-EC"/>
</dbReference>
<comment type="catalytic activity">
    <reaction evidence="8">
        <text>L-seryl-[protein] + ATP = O-phospho-L-seryl-[protein] + ADP + H(+)</text>
        <dbReference type="Rhea" id="RHEA:17989"/>
        <dbReference type="Rhea" id="RHEA-COMP:9863"/>
        <dbReference type="Rhea" id="RHEA-COMP:11604"/>
        <dbReference type="ChEBI" id="CHEBI:15378"/>
        <dbReference type="ChEBI" id="CHEBI:29999"/>
        <dbReference type="ChEBI" id="CHEBI:30616"/>
        <dbReference type="ChEBI" id="CHEBI:83421"/>
        <dbReference type="ChEBI" id="CHEBI:456216"/>
        <dbReference type="EC" id="2.7.11.24"/>
    </reaction>
</comment>
<dbReference type="PROSITE" id="PS50011">
    <property type="entry name" value="PROTEIN_KINASE_DOM"/>
    <property type="match status" value="1"/>
</dbReference>
<evidence type="ECO:0000313" key="13">
    <source>
        <dbReference type="Proteomes" id="UP000008141"/>
    </source>
</evidence>
<evidence type="ECO:0000256" key="6">
    <source>
        <dbReference type="ARBA" id="ARBA00022840"/>
    </source>
</evidence>